<organism evidence="2 3">
    <name type="scientific">Planctomicrobium piriforme</name>
    <dbReference type="NCBI Taxonomy" id="1576369"/>
    <lineage>
        <taxon>Bacteria</taxon>
        <taxon>Pseudomonadati</taxon>
        <taxon>Planctomycetota</taxon>
        <taxon>Planctomycetia</taxon>
        <taxon>Planctomycetales</taxon>
        <taxon>Planctomycetaceae</taxon>
        <taxon>Planctomicrobium</taxon>
    </lineage>
</organism>
<dbReference type="OrthoDB" id="288013at2"/>
<keyword evidence="3" id="KW-1185">Reference proteome</keyword>
<dbReference type="Proteomes" id="UP000199518">
    <property type="component" value="Unassembled WGS sequence"/>
</dbReference>
<evidence type="ECO:0000313" key="3">
    <source>
        <dbReference type="Proteomes" id="UP000199518"/>
    </source>
</evidence>
<feature type="signal peptide" evidence="1">
    <location>
        <begin position="1"/>
        <end position="24"/>
    </location>
</feature>
<dbReference type="AlphaFoldDB" id="A0A1I3D997"/>
<reference evidence="3" key="1">
    <citation type="submission" date="2016-10" db="EMBL/GenBank/DDBJ databases">
        <authorList>
            <person name="Varghese N."/>
            <person name="Submissions S."/>
        </authorList>
    </citation>
    <scope>NUCLEOTIDE SEQUENCE [LARGE SCALE GENOMIC DNA]</scope>
    <source>
        <strain evidence="3">DSM 26348</strain>
    </source>
</reference>
<evidence type="ECO:0000313" key="2">
    <source>
        <dbReference type="EMBL" id="SFH83263.1"/>
    </source>
</evidence>
<accession>A0A1I3D997</accession>
<name>A0A1I3D997_9PLAN</name>
<protein>
    <recommendedName>
        <fullName evidence="4">SH3 domain-containing protein</fullName>
    </recommendedName>
</protein>
<dbReference type="RefSeq" id="WP_139228255.1">
    <property type="nucleotide sequence ID" value="NZ_FOQD01000003.1"/>
</dbReference>
<gene>
    <name evidence="2" type="ORF">SAMN05421753_103143</name>
</gene>
<evidence type="ECO:0008006" key="4">
    <source>
        <dbReference type="Google" id="ProtNLM"/>
    </source>
</evidence>
<feature type="chain" id="PRO_5011676001" description="SH3 domain-containing protein" evidence="1">
    <location>
        <begin position="25"/>
        <end position="473"/>
    </location>
</feature>
<dbReference type="EMBL" id="FOQD01000003">
    <property type="protein sequence ID" value="SFH83263.1"/>
    <property type="molecule type" value="Genomic_DNA"/>
</dbReference>
<dbReference type="Gene3D" id="2.30.30.40">
    <property type="entry name" value="SH3 Domains"/>
    <property type="match status" value="1"/>
</dbReference>
<keyword evidence="1" id="KW-0732">Signal</keyword>
<sequence>MVRPFLRILLTILCAPSAALIVNAAEQQFPYQAVVVREQAEVRCGPGGNFYVTGMVKMNDQVVVHRHDHGGWYMIAPPSGSFSWIEASLVQQSGSNQGVVSVPPDSGKAGRAVVRIGSRLSDDHGYYGRELSHGDEVTILGEKVLSTARGPVKMLMIVPPSQEFRWVKGEALVPQNHQIQQQMAADPYQVPPQHRQRLAAEGKTPIAPLVVEDAPPKLIQKTQPQLAAEPVRVAQLDNGMAAPLLQAPPVSAPPSAPGNQDFIRLDEIDREYAEIVKKDPSEWKLAGIVQAYRDLMDRAPANVDILIRERLEVAVKRQEIAEHYQTFVKVSAETAQRDAQLLMQQADFQAPAEGPLLAPTPDETFVQGASMEQVKVEPQPTAPVELSPTPQAVTPRLNGAGILQKMQGPPGVPGYALTAPDGRMLAYVSSAQGIALEGWVGKPVGLIGQRSRDAALGSDHIRVQKVVPVQLSP</sequence>
<dbReference type="STRING" id="1576369.SAMN05421753_103143"/>
<evidence type="ECO:0000256" key="1">
    <source>
        <dbReference type="SAM" id="SignalP"/>
    </source>
</evidence>
<proteinExistence type="predicted"/>